<dbReference type="Proteomes" id="UP000219338">
    <property type="component" value="Unassembled WGS sequence"/>
</dbReference>
<keyword evidence="3" id="KW-1185">Reference proteome</keyword>
<reference evidence="3" key="1">
    <citation type="journal article" date="2017" name="Nat. Ecol. Evol.">
        <title>Genome expansion and lineage-specific genetic innovations in the forest pathogenic fungi Armillaria.</title>
        <authorList>
            <person name="Sipos G."/>
            <person name="Prasanna A.N."/>
            <person name="Walter M.C."/>
            <person name="O'Connor E."/>
            <person name="Balint B."/>
            <person name="Krizsan K."/>
            <person name="Kiss B."/>
            <person name="Hess J."/>
            <person name="Varga T."/>
            <person name="Slot J."/>
            <person name="Riley R."/>
            <person name="Boka B."/>
            <person name="Rigling D."/>
            <person name="Barry K."/>
            <person name="Lee J."/>
            <person name="Mihaltcheva S."/>
            <person name="LaButti K."/>
            <person name="Lipzen A."/>
            <person name="Waldron R."/>
            <person name="Moloney N.M."/>
            <person name="Sperisen C."/>
            <person name="Kredics L."/>
            <person name="Vagvoelgyi C."/>
            <person name="Patrignani A."/>
            <person name="Fitzpatrick D."/>
            <person name="Nagy I."/>
            <person name="Doyle S."/>
            <person name="Anderson J.B."/>
            <person name="Grigoriev I.V."/>
            <person name="Gueldener U."/>
            <person name="Muensterkoetter M."/>
            <person name="Nagy L.G."/>
        </authorList>
    </citation>
    <scope>NUCLEOTIDE SEQUENCE [LARGE SCALE GENOMIC DNA]</scope>
    <source>
        <strain evidence="3">C18/9</strain>
    </source>
</reference>
<evidence type="ECO:0000256" key="1">
    <source>
        <dbReference type="SAM" id="MobiDB-lite"/>
    </source>
</evidence>
<evidence type="ECO:0000313" key="3">
    <source>
        <dbReference type="Proteomes" id="UP000219338"/>
    </source>
</evidence>
<gene>
    <name evidence="2" type="ORF">ARMOST_17927</name>
</gene>
<accession>A0A284S0D5</accession>
<dbReference type="OrthoDB" id="10635319at2759"/>
<evidence type="ECO:0000313" key="2">
    <source>
        <dbReference type="EMBL" id="SJL14470.1"/>
    </source>
</evidence>
<sequence>MSPQDSVYLPDAAFSDNAHPDPSELVTISALSDTLNTGPSRECLSELDLPLFQLMIDGFVPFNIEAKRTYCGARQARFIPQLPSSLDLAT</sequence>
<name>A0A284S0D5_ARMOS</name>
<proteinExistence type="predicted"/>
<feature type="region of interest" description="Disordered" evidence="1">
    <location>
        <begin position="1"/>
        <end position="20"/>
    </location>
</feature>
<protein>
    <submittedName>
        <fullName evidence="2">Uncharacterized protein</fullName>
    </submittedName>
</protein>
<dbReference type="EMBL" id="FUEG01000024">
    <property type="protein sequence ID" value="SJL14470.1"/>
    <property type="molecule type" value="Genomic_DNA"/>
</dbReference>
<dbReference type="AlphaFoldDB" id="A0A284S0D5"/>
<organism evidence="2 3">
    <name type="scientific">Armillaria ostoyae</name>
    <name type="common">Armillaria root rot fungus</name>
    <dbReference type="NCBI Taxonomy" id="47428"/>
    <lineage>
        <taxon>Eukaryota</taxon>
        <taxon>Fungi</taxon>
        <taxon>Dikarya</taxon>
        <taxon>Basidiomycota</taxon>
        <taxon>Agaricomycotina</taxon>
        <taxon>Agaricomycetes</taxon>
        <taxon>Agaricomycetidae</taxon>
        <taxon>Agaricales</taxon>
        <taxon>Marasmiineae</taxon>
        <taxon>Physalacriaceae</taxon>
        <taxon>Armillaria</taxon>
    </lineage>
</organism>